<dbReference type="EMBL" id="KB545574">
    <property type="protein sequence ID" value="EMP31392.1"/>
    <property type="molecule type" value="Genomic_DNA"/>
</dbReference>
<dbReference type="AlphaFoldDB" id="M7BTD0"/>
<evidence type="ECO:0000313" key="1">
    <source>
        <dbReference type="EMBL" id="EMP31392.1"/>
    </source>
</evidence>
<reference evidence="2" key="1">
    <citation type="journal article" date="2013" name="Nat. Genet.">
        <title>The draft genomes of soft-shell turtle and green sea turtle yield insights into the development and evolution of the turtle-specific body plan.</title>
        <authorList>
            <person name="Wang Z."/>
            <person name="Pascual-Anaya J."/>
            <person name="Zadissa A."/>
            <person name="Li W."/>
            <person name="Niimura Y."/>
            <person name="Huang Z."/>
            <person name="Li C."/>
            <person name="White S."/>
            <person name="Xiong Z."/>
            <person name="Fang D."/>
            <person name="Wang B."/>
            <person name="Ming Y."/>
            <person name="Chen Y."/>
            <person name="Zheng Y."/>
            <person name="Kuraku S."/>
            <person name="Pignatelli M."/>
            <person name="Herrero J."/>
            <person name="Beal K."/>
            <person name="Nozawa M."/>
            <person name="Li Q."/>
            <person name="Wang J."/>
            <person name="Zhang H."/>
            <person name="Yu L."/>
            <person name="Shigenobu S."/>
            <person name="Wang J."/>
            <person name="Liu J."/>
            <person name="Flicek P."/>
            <person name="Searle S."/>
            <person name="Wang J."/>
            <person name="Kuratani S."/>
            <person name="Yin Y."/>
            <person name="Aken B."/>
            <person name="Zhang G."/>
            <person name="Irie N."/>
        </authorList>
    </citation>
    <scope>NUCLEOTIDE SEQUENCE [LARGE SCALE GENOMIC DNA]</scope>
</reference>
<keyword evidence="2" id="KW-1185">Reference proteome</keyword>
<evidence type="ECO:0000313" key="2">
    <source>
        <dbReference type="Proteomes" id="UP000031443"/>
    </source>
</evidence>
<name>M7BTD0_CHEMY</name>
<accession>M7BTD0</accession>
<dbReference type="Proteomes" id="UP000031443">
    <property type="component" value="Unassembled WGS sequence"/>
</dbReference>
<gene>
    <name evidence="1" type="ORF">UY3_11474</name>
</gene>
<sequence length="120" mass="12201">MLLILGEGTQGPAAVAAAGEGVAWGPPTATTVAPGKGAARGPIAAASPGPARAALGSAAPATSEVTEVPENHGICDFRDLREKPTTLIIIKQDLIQLLLKLRGKFALIPLCFGIDTSHKK</sequence>
<proteinExistence type="predicted"/>
<organism evidence="1 2">
    <name type="scientific">Chelonia mydas</name>
    <name type="common">Green sea-turtle</name>
    <name type="synonym">Chelonia agassizi</name>
    <dbReference type="NCBI Taxonomy" id="8469"/>
    <lineage>
        <taxon>Eukaryota</taxon>
        <taxon>Metazoa</taxon>
        <taxon>Chordata</taxon>
        <taxon>Craniata</taxon>
        <taxon>Vertebrata</taxon>
        <taxon>Euteleostomi</taxon>
        <taxon>Archelosauria</taxon>
        <taxon>Testudinata</taxon>
        <taxon>Testudines</taxon>
        <taxon>Cryptodira</taxon>
        <taxon>Durocryptodira</taxon>
        <taxon>Americhelydia</taxon>
        <taxon>Chelonioidea</taxon>
        <taxon>Cheloniidae</taxon>
        <taxon>Chelonia</taxon>
    </lineage>
</organism>
<protein>
    <submittedName>
        <fullName evidence="1">Uncharacterized protein</fullName>
    </submittedName>
</protein>